<proteinExistence type="predicted"/>
<keyword evidence="1" id="KW-0812">Transmembrane</keyword>
<dbReference type="EMBL" id="JAAZSQ010000004">
    <property type="protein sequence ID" value="NKX54106.1"/>
    <property type="molecule type" value="Genomic_DNA"/>
</dbReference>
<evidence type="ECO:0000256" key="1">
    <source>
        <dbReference type="SAM" id="Phobius"/>
    </source>
</evidence>
<sequence length="117" mass="12659">MPILRSRQHVGQDILLARHGSRICATRYDRRRNCIVATLDDGTFDTAPNVIAAGVLPPTISSVLAEDYRYLAKLCAIYLLFAVVLTTGVLAMTSASPALSAVGLAEAYMSPFHVIPR</sequence>
<dbReference type="Proteomes" id="UP000544090">
    <property type="component" value="Unassembled WGS sequence"/>
</dbReference>
<keyword evidence="1" id="KW-0472">Membrane</keyword>
<organism evidence="2 3">
    <name type="scientific">Arthrobacter mobilis</name>
    <dbReference type="NCBI Taxonomy" id="2724944"/>
    <lineage>
        <taxon>Bacteria</taxon>
        <taxon>Bacillati</taxon>
        <taxon>Actinomycetota</taxon>
        <taxon>Actinomycetes</taxon>
        <taxon>Micrococcales</taxon>
        <taxon>Micrococcaceae</taxon>
        <taxon>Arthrobacter</taxon>
    </lineage>
</organism>
<protein>
    <submittedName>
        <fullName evidence="2">Uncharacterized protein</fullName>
    </submittedName>
</protein>
<dbReference type="RefSeq" id="WP_168485459.1">
    <property type="nucleotide sequence ID" value="NZ_JAAZSQ010000004.1"/>
</dbReference>
<evidence type="ECO:0000313" key="3">
    <source>
        <dbReference type="Proteomes" id="UP000544090"/>
    </source>
</evidence>
<reference evidence="2 3" key="1">
    <citation type="submission" date="2020-04" db="EMBL/GenBank/DDBJ databases">
        <title>Arthrobacter sp. nov.</title>
        <authorList>
            <person name="Liu S."/>
        </authorList>
    </citation>
    <scope>NUCLEOTIDE SEQUENCE [LARGE SCALE GENOMIC DNA]</scope>
    <source>
        <strain evidence="2 3">E918</strain>
    </source>
</reference>
<evidence type="ECO:0000313" key="2">
    <source>
        <dbReference type="EMBL" id="NKX54106.1"/>
    </source>
</evidence>
<dbReference type="AlphaFoldDB" id="A0A7X6HBV0"/>
<gene>
    <name evidence="2" type="ORF">HGG74_06020</name>
</gene>
<comment type="caution">
    <text evidence="2">The sequence shown here is derived from an EMBL/GenBank/DDBJ whole genome shotgun (WGS) entry which is preliminary data.</text>
</comment>
<accession>A0A7X6HBV0</accession>
<keyword evidence="3" id="KW-1185">Reference proteome</keyword>
<feature type="transmembrane region" description="Helical" evidence="1">
    <location>
        <begin position="70"/>
        <end position="92"/>
    </location>
</feature>
<keyword evidence="1" id="KW-1133">Transmembrane helix</keyword>
<name>A0A7X6HBV0_9MICC</name>